<gene>
    <name evidence="1" type="ORF">GBAR_LOCUS4296</name>
</gene>
<feature type="non-terminal residue" evidence="1">
    <location>
        <position position="132"/>
    </location>
</feature>
<accession>A0AA35R659</accession>
<dbReference type="EMBL" id="CASHTH010000617">
    <property type="protein sequence ID" value="CAI8005533.1"/>
    <property type="molecule type" value="Genomic_DNA"/>
</dbReference>
<reference evidence="1" key="1">
    <citation type="submission" date="2023-03" db="EMBL/GenBank/DDBJ databases">
        <authorList>
            <person name="Steffen K."/>
            <person name="Cardenas P."/>
        </authorList>
    </citation>
    <scope>NUCLEOTIDE SEQUENCE</scope>
</reference>
<dbReference type="Proteomes" id="UP001174909">
    <property type="component" value="Unassembled WGS sequence"/>
</dbReference>
<comment type="caution">
    <text evidence="1">The sequence shown here is derived from an EMBL/GenBank/DDBJ whole genome shotgun (WGS) entry which is preliminary data.</text>
</comment>
<evidence type="ECO:0000313" key="1">
    <source>
        <dbReference type="EMBL" id="CAI8005533.1"/>
    </source>
</evidence>
<sequence>MKEHTALETVRQYLPHTHGISLTLSNLTPALDSLPDTLWWDFGIRMDVPWSMLNKIRSQLSSDKERKAEVLRVISTEHPHLTWEHVSDALYRLEDGKYHHVLERVQSLFPTGRRRAKKIYQEEMSEESPNEN</sequence>
<organism evidence="1 2">
    <name type="scientific">Geodia barretti</name>
    <name type="common">Barrett's horny sponge</name>
    <dbReference type="NCBI Taxonomy" id="519541"/>
    <lineage>
        <taxon>Eukaryota</taxon>
        <taxon>Metazoa</taxon>
        <taxon>Porifera</taxon>
        <taxon>Demospongiae</taxon>
        <taxon>Heteroscleromorpha</taxon>
        <taxon>Tetractinellida</taxon>
        <taxon>Astrophorina</taxon>
        <taxon>Geodiidae</taxon>
        <taxon>Geodia</taxon>
    </lineage>
</organism>
<name>A0AA35R659_GEOBA</name>
<protein>
    <submittedName>
        <fullName evidence="1">Uncharacterized protein</fullName>
    </submittedName>
</protein>
<proteinExistence type="predicted"/>
<keyword evidence="2" id="KW-1185">Reference proteome</keyword>
<dbReference type="AlphaFoldDB" id="A0AA35R659"/>
<evidence type="ECO:0000313" key="2">
    <source>
        <dbReference type="Proteomes" id="UP001174909"/>
    </source>
</evidence>